<evidence type="ECO:0000259" key="4">
    <source>
        <dbReference type="SMART" id="SM00479"/>
    </source>
</evidence>
<dbReference type="SMART" id="SM00479">
    <property type="entry name" value="EXOIII"/>
    <property type="match status" value="1"/>
</dbReference>
<dbReference type="InterPro" id="IPR036397">
    <property type="entry name" value="RNaseH_sf"/>
</dbReference>
<feature type="domain" description="Exonuclease" evidence="4">
    <location>
        <begin position="8"/>
        <end position="182"/>
    </location>
</feature>
<dbReference type="Pfam" id="PF00929">
    <property type="entry name" value="RNase_T"/>
    <property type="match status" value="1"/>
</dbReference>
<dbReference type="InterPro" id="IPR013520">
    <property type="entry name" value="Ribonucl_H"/>
</dbReference>
<evidence type="ECO:0000256" key="1">
    <source>
        <dbReference type="ARBA" id="ARBA00022722"/>
    </source>
</evidence>
<protein>
    <submittedName>
        <fullName evidence="5">3'-5' exonuclease</fullName>
    </submittedName>
</protein>
<gene>
    <name evidence="5" type="ORF">FJQ54_15960</name>
</gene>
<evidence type="ECO:0000313" key="5">
    <source>
        <dbReference type="EMBL" id="TPE58556.1"/>
    </source>
</evidence>
<keyword evidence="3 5" id="KW-0269">Exonuclease</keyword>
<dbReference type="InterPro" id="IPR012337">
    <property type="entry name" value="RNaseH-like_sf"/>
</dbReference>
<evidence type="ECO:0000313" key="6">
    <source>
        <dbReference type="Proteomes" id="UP000319897"/>
    </source>
</evidence>
<organism evidence="5 6">
    <name type="scientific">Sandaracinobacter neustonicus</name>
    <dbReference type="NCBI Taxonomy" id="1715348"/>
    <lineage>
        <taxon>Bacteria</taxon>
        <taxon>Pseudomonadati</taxon>
        <taxon>Pseudomonadota</taxon>
        <taxon>Alphaproteobacteria</taxon>
        <taxon>Sphingomonadales</taxon>
        <taxon>Sphingosinicellaceae</taxon>
        <taxon>Sandaracinobacter</taxon>
    </lineage>
</organism>
<dbReference type="SUPFAM" id="SSF53098">
    <property type="entry name" value="Ribonuclease H-like"/>
    <property type="match status" value="1"/>
</dbReference>
<keyword evidence="2" id="KW-0378">Hydrolase</keyword>
<reference evidence="5 6" key="1">
    <citation type="submission" date="2019-06" db="EMBL/GenBank/DDBJ databases">
        <authorList>
            <person name="Lee I."/>
            <person name="Jang G.I."/>
            <person name="Hwang C.Y."/>
        </authorList>
    </citation>
    <scope>NUCLEOTIDE SEQUENCE [LARGE SCALE GENOMIC DNA]</scope>
    <source>
        <strain evidence="5 6">PAMC 28131</strain>
    </source>
</reference>
<dbReference type="Proteomes" id="UP000319897">
    <property type="component" value="Unassembled WGS sequence"/>
</dbReference>
<keyword evidence="1" id="KW-0540">Nuclease</keyword>
<dbReference type="GO" id="GO:0003676">
    <property type="term" value="F:nucleic acid binding"/>
    <property type="evidence" value="ECO:0007669"/>
    <property type="project" value="InterPro"/>
</dbReference>
<dbReference type="CDD" id="cd06127">
    <property type="entry name" value="DEDDh"/>
    <property type="match status" value="1"/>
</dbReference>
<dbReference type="RefSeq" id="WP_140929408.1">
    <property type="nucleotide sequence ID" value="NZ_VFSU01000034.1"/>
</dbReference>
<keyword evidence="6" id="KW-1185">Reference proteome</keyword>
<sequence length="187" mass="20807">MSTSKQETFISIDVETAGPIPGEYSMLSIGACVVADPSATFACELKPINARFVPEALEVSGMSLDRLQREGTKPEAAMHRFRAWIDEVAGDSTPVFVGFNAPFDWSFVNYYFHKFTGENPFGFTALDIKALWMGLSGCTWADTRSSRIAEEIHPQLDGDHDALHDALYQAELFRLILSRRSRLIPAL</sequence>
<dbReference type="GO" id="GO:0008408">
    <property type="term" value="F:3'-5' exonuclease activity"/>
    <property type="evidence" value="ECO:0007669"/>
    <property type="project" value="TreeGrafter"/>
</dbReference>
<evidence type="ECO:0000256" key="3">
    <source>
        <dbReference type="ARBA" id="ARBA00022839"/>
    </source>
</evidence>
<dbReference type="AlphaFoldDB" id="A0A501XDI8"/>
<comment type="caution">
    <text evidence="5">The sequence shown here is derived from an EMBL/GenBank/DDBJ whole genome shotgun (WGS) entry which is preliminary data.</text>
</comment>
<evidence type="ECO:0000256" key="2">
    <source>
        <dbReference type="ARBA" id="ARBA00022801"/>
    </source>
</evidence>
<accession>A0A501XDI8</accession>
<dbReference type="OrthoDB" id="9803925at2"/>
<name>A0A501XDI8_9SPHN</name>
<dbReference type="PANTHER" id="PTHR30231:SF4">
    <property type="entry name" value="PROTEIN NEN2"/>
    <property type="match status" value="1"/>
</dbReference>
<dbReference type="EMBL" id="VFSU01000034">
    <property type="protein sequence ID" value="TPE58556.1"/>
    <property type="molecule type" value="Genomic_DNA"/>
</dbReference>
<dbReference type="PANTHER" id="PTHR30231">
    <property type="entry name" value="DNA POLYMERASE III SUBUNIT EPSILON"/>
    <property type="match status" value="1"/>
</dbReference>
<dbReference type="Gene3D" id="3.30.420.10">
    <property type="entry name" value="Ribonuclease H-like superfamily/Ribonuclease H"/>
    <property type="match status" value="1"/>
</dbReference>
<dbReference type="GO" id="GO:0006259">
    <property type="term" value="P:DNA metabolic process"/>
    <property type="evidence" value="ECO:0007669"/>
    <property type="project" value="UniProtKB-ARBA"/>
</dbReference>
<proteinExistence type="predicted"/>